<sequence>LATVLRSILSLDGSKATDRDYTGTSRQTSSCSGFTMDEEEIPRRGGAVGHPLAQPVSSSATNNLRYDAQQPVVQKLNVPMYTKTMLMSPNDTCSGSSPILTPLSIVPCWLTCPLRVP</sequence>
<evidence type="ECO:0000313" key="3">
    <source>
        <dbReference type="Proteomes" id="UP000184063"/>
    </source>
</evidence>
<feature type="region of interest" description="Disordered" evidence="1">
    <location>
        <begin position="15"/>
        <end position="34"/>
    </location>
</feature>
<proteinExistence type="predicted"/>
<dbReference type="VEuPathDB" id="FungiDB:ASPFODRAFT_148347"/>
<protein>
    <submittedName>
        <fullName evidence="2">Uncharacterized protein</fullName>
    </submittedName>
</protein>
<dbReference type="OrthoDB" id="4367165at2759"/>
<feature type="non-terminal residue" evidence="2">
    <location>
        <position position="1"/>
    </location>
</feature>
<dbReference type="EMBL" id="KV878263">
    <property type="protein sequence ID" value="OJZ80021.1"/>
    <property type="molecule type" value="Genomic_DNA"/>
</dbReference>
<dbReference type="AlphaFoldDB" id="A0A1M3SZW0"/>
<accession>A0A1M3SZW0</accession>
<evidence type="ECO:0000256" key="1">
    <source>
        <dbReference type="SAM" id="MobiDB-lite"/>
    </source>
</evidence>
<gene>
    <name evidence="2" type="ORF">ASPFODRAFT_148347</name>
</gene>
<feature type="compositionally biased region" description="Polar residues" evidence="1">
    <location>
        <begin position="22"/>
        <end position="33"/>
    </location>
</feature>
<name>A0A1M3SZW0_ASPLC</name>
<reference evidence="3" key="1">
    <citation type="journal article" date="2017" name="Genome Biol.">
        <title>Comparative genomics reveals high biological diversity and specific adaptations in the industrially and medically important fungal genus Aspergillus.</title>
        <authorList>
            <person name="de Vries R.P."/>
            <person name="Riley R."/>
            <person name="Wiebenga A."/>
            <person name="Aguilar-Osorio G."/>
            <person name="Amillis S."/>
            <person name="Uchima C.A."/>
            <person name="Anderluh G."/>
            <person name="Asadollahi M."/>
            <person name="Askin M."/>
            <person name="Barry K."/>
            <person name="Battaglia E."/>
            <person name="Bayram O."/>
            <person name="Benocci T."/>
            <person name="Braus-Stromeyer S.A."/>
            <person name="Caldana C."/>
            <person name="Canovas D."/>
            <person name="Cerqueira G.C."/>
            <person name="Chen F."/>
            <person name="Chen W."/>
            <person name="Choi C."/>
            <person name="Clum A."/>
            <person name="Dos Santos R.A."/>
            <person name="Damasio A.R."/>
            <person name="Diallinas G."/>
            <person name="Emri T."/>
            <person name="Fekete E."/>
            <person name="Flipphi M."/>
            <person name="Freyberg S."/>
            <person name="Gallo A."/>
            <person name="Gournas C."/>
            <person name="Habgood R."/>
            <person name="Hainaut M."/>
            <person name="Harispe M.L."/>
            <person name="Henrissat B."/>
            <person name="Hilden K.S."/>
            <person name="Hope R."/>
            <person name="Hossain A."/>
            <person name="Karabika E."/>
            <person name="Karaffa L."/>
            <person name="Karanyi Z."/>
            <person name="Krasevec N."/>
            <person name="Kuo A."/>
            <person name="Kusch H."/>
            <person name="LaButti K."/>
            <person name="Lagendijk E.L."/>
            <person name="Lapidus A."/>
            <person name="Levasseur A."/>
            <person name="Lindquist E."/>
            <person name="Lipzen A."/>
            <person name="Logrieco A.F."/>
            <person name="MacCabe A."/>
            <person name="Maekelae M.R."/>
            <person name="Malavazi I."/>
            <person name="Melin P."/>
            <person name="Meyer V."/>
            <person name="Mielnichuk N."/>
            <person name="Miskei M."/>
            <person name="Molnar A.P."/>
            <person name="Mule G."/>
            <person name="Ngan C.Y."/>
            <person name="Orejas M."/>
            <person name="Orosz E."/>
            <person name="Ouedraogo J.P."/>
            <person name="Overkamp K.M."/>
            <person name="Park H.-S."/>
            <person name="Perrone G."/>
            <person name="Piumi F."/>
            <person name="Punt P.J."/>
            <person name="Ram A.F."/>
            <person name="Ramon A."/>
            <person name="Rauscher S."/>
            <person name="Record E."/>
            <person name="Riano-Pachon D.M."/>
            <person name="Robert V."/>
            <person name="Roehrig J."/>
            <person name="Ruller R."/>
            <person name="Salamov A."/>
            <person name="Salih N.S."/>
            <person name="Samson R.A."/>
            <person name="Sandor E."/>
            <person name="Sanguinetti M."/>
            <person name="Schuetze T."/>
            <person name="Sepcic K."/>
            <person name="Shelest E."/>
            <person name="Sherlock G."/>
            <person name="Sophianopoulou V."/>
            <person name="Squina F.M."/>
            <person name="Sun H."/>
            <person name="Susca A."/>
            <person name="Todd R.B."/>
            <person name="Tsang A."/>
            <person name="Unkles S.E."/>
            <person name="van de Wiele N."/>
            <person name="van Rossen-Uffink D."/>
            <person name="Oliveira J.V."/>
            <person name="Vesth T.C."/>
            <person name="Visser J."/>
            <person name="Yu J.-H."/>
            <person name="Zhou M."/>
            <person name="Andersen M.R."/>
            <person name="Archer D.B."/>
            <person name="Baker S.E."/>
            <person name="Benoit I."/>
            <person name="Brakhage A.A."/>
            <person name="Braus G.H."/>
            <person name="Fischer R."/>
            <person name="Frisvad J.C."/>
            <person name="Goldman G.H."/>
            <person name="Houbraken J."/>
            <person name="Oakley B."/>
            <person name="Pocsi I."/>
            <person name="Scazzocchio C."/>
            <person name="Seiboth B."/>
            <person name="vanKuyk P.A."/>
            <person name="Wortman J."/>
            <person name="Dyer P.S."/>
            <person name="Grigoriev I.V."/>
        </authorList>
    </citation>
    <scope>NUCLEOTIDE SEQUENCE [LARGE SCALE GENOMIC DNA]</scope>
    <source>
        <strain evidence="3">CBS 106.47</strain>
    </source>
</reference>
<dbReference type="Proteomes" id="UP000184063">
    <property type="component" value="Unassembled WGS sequence"/>
</dbReference>
<evidence type="ECO:0000313" key="2">
    <source>
        <dbReference type="EMBL" id="OJZ80021.1"/>
    </source>
</evidence>
<organism evidence="2 3">
    <name type="scientific">Aspergillus luchuensis (strain CBS 106.47)</name>
    <dbReference type="NCBI Taxonomy" id="1137211"/>
    <lineage>
        <taxon>Eukaryota</taxon>
        <taxon>Fungi</taxon>
        <taxon>Dikarya</taxon>
        <taxon>Ascomycota</taxon>
        <taxon>Pezizomycotina</taxon>
        <taxon>Eurotiomycetes</taxon>
        <taxon>Eurotiomycetidae</taxon>
        <taxon>Eurotiales</taxon>
        <taxon>Aspergillaceae</taxon>
        <taxon>Aspergillus</taxon>
        <taxon>Aspergillus subgen. Circumdati</taxon>
    </lineage>
</organism>